<comment type="caution">
    <text evidence="2">The sequence shown here is derived from an EMBL/GenBank/DDBJ whole genome shotgun (WGS) entry which is preliminary data.</text>
</comment>
<dbReference type="PANTHER" id="PTHR42860:SF1">
    <property type="entry name" value="VITAMIN B12-BINDING PROTEIN"/>
    <property type="match status" value="1"/>
</dbReference>
<dbReference type="SUPFAM" id="SSF53807">
    <property type="entry name" value="Helical backbone' metal receptor"/>
    <property type="match status" value="1"/>
</dbReference>
<organism evidence="2 3">
    <name type="scientific">Caldiarchaeum subterraneum</name>
    <dbReference type="NCBI Taxonomy" id="311458"/>
    <lineage>
        <taxon>Archaea</taxon>
        <taxon>Nitrososphaerota</taxon>
        <taxon>Candidatus Caldarchaeales</taxon>
        <taxon>Candidatus Caldarchaeaceae</taxon>
        <taxon>Candidatus Caldarchaeum</taxon>
    </lineage>
</organism>
<name>A0A832ZWJ5_CALS0</name>
<feature type="domain" description="Fe/B12 periplasmic-binding" evidence="1">
    <location>
        <begin position="1"/>
        <end position="136"/>
    </location>
</feature>
<dbReference type="Proteomes" id="UP000608579">
    <property type="component" value="Unassembled WGS sequence"/>
</dbReference>
<dbReference type="EMBL" id="DQVM01000120">
    <property type="protein sequence ID" value="HIQ30158.1"/>
    <property type="molecule type" value="Genomic_DNA"/>
</dbReference>
<dbReference type="AlphaFoldDB" id="A0A832ZWJ5"/>
<dbReference type="Gene3D" id="3.40.50.1980">
    <property type="entry name" value="Nitrogenase molybdenum iron protein domain"/>
    <property type="match status" value="1"/>
</dbReference>
<gene>
    <name evidence="2" type="ORF">EYH45_06305</name>
</gene>
<evidence type="ECO:0000313" key="3">
    <source>
        <dbReference type="Proteomes" id="UP000608579"/>
    </source>
</evidence>
<dbReference type="Pfam" id="PF01497">
    <property type="entry name" value="Peripla_BP_2"/>
    <property type="match status" value="1"/>
</dbReference>
<proteinExistence type="predicted"/>
<reference evidence="2" key="1">
    <citation type="journal article" date="2020" name="ISME J.">
        <title>Gammaproteobacteria mediating utilization of methyl-, sulfur- and petroleum organic compounds in deep ocean hydrothermal plumes.</title>
        <authorList>
            <person name="Zhou Z."/>
            <person name="Liu Y."/>
            <person name="Pan J."/>
            <person name="Cron B.R."/>
            <person name="Toner B.M."/>
            <person name="Anantharaman K."/>
            <person name="Breier J.A."/>
            <person name="Dick G.J."/>
            <person name="Li M."/>
        </authorList>
    </citation>
    <scope>NUCLEOTIDE SEQUENCE</scope>
    <source>
        <strain evidence="2">SZUA-1515</strain>
    </source>
</reference>
<feature type="non-terminal residue" evidence="2">
    <location>
        <position position="1"/>
    </location>
</feature>
<accession>A0A832ZWJ5</accession>
<dbReference type="PROSITE" id="PS50983">
    <property type="entry name" value="FE_B12_PBP"/>
    <property type="match status" value="1"/>
</dbReference>
<evidence type="ECO:0000313" key="2">
    <source>
        <dbReference type="EMBL" id="HIQ30158.1"/>
    </source>
</evidence>
<dbReference type="PANTHER" id="PTHR42860">
    <property type="entry name" value="VITAMIN B12-BINDING PROTEIN"/>
    <property type="match status" value="1"/>
</dbReference>
<protein>
    <recommendedName>
        <fullName evidence="1">Fe/B12 periplasmic-binding domain-containing protein</fullName>
    </recommendedName>
</protein>
<dbReference type="InterPro" id="IPR051030">
    <property type="entry name" value="Vitamin_B12-ABC_binding"/>
</dbReference>
<evidence type="ECO:0000259" key="1">
    <source>
        <dbReference type="PROSITE" id="PS50983"/>
    </source>
</evidence>
<dbReference type="InterPro" id="IPR002491">
    <property type="entry name" value="ABC_transptr_periplasmic_BD"/>
</dbReference>
<sequence>REATERNSRGGRRAPKVLFLEWLDPPITAGHWVPEMIKIAGGLPVLAEEGQPSKVIEWRSILDADPDCIILGPCGFHVVDTLRELESITPTEGWRGIKAVKEGQVYVVESSHYFSRPGPRVVHGVEMLSDILWGTSFFSDSINRETVALADPWVR</sequence>